<feature type="compositionally biased region" description="Polar residues" evidence="1">
    <location>
        <begin position="117"/>
        <end position="131"/>
    </location>
</feature>
<proteinExistence type="predicted"/>
<keyword evidence="3" id="KW-1185">Reference proteome</keyword>
<sequence>MMALHCYLKTERKKEKSIAIKGLFSFQKMAAKKIKKNSKENFKKEKNWFTFSPPLPLLSPPLLPIADPLPFLFYHHQNPNNQDNQNKNKSKNTTHLLKGDASGKGESGYGHRGLTGTPATVTETGPDTFRSSKILKRNKEKEKKEKGEKKKEERREKEKRRKKREGEERKKNTSGRHTVE</sequence>
<gene>
    <name evidence="2" type="ORF">ES332_D07G276400v1</name>
</gene>
<feature type="compositionally biased region" description="Low complexity" evidence="1">
    <location>
        <begin position="76"/>
        <end position="87"/>
    </location>
</feature>
<evidence type="ECO:0000313" key="3">
    <source>
        <dbReference type="Proteomes" id="UP000322667"/>
    </source>
</evidence>
<protein>
    <submittedName>
        <fullName evidence="2">Uncharacterized protein</fullName>
    </submittedName>
</protein>
<organism evidence="2 3">
    <name type="scientific">Gossypium tomentosum</name>
    <name type="common">Hawaiian cotton</name>
    <name type="synonym">Gossypium sandvicense</name>
    <dbReference type="NCBI Taxonomy" id="34277"/>
    <lineage>
        <taxon>Eukaryota</taxon>
        <taxon>Viridiplantae</taxon>
        <taxon>Streptophyta</taxon>
        <taxon>Embryophyta</taxon>
        <taxon>Tracheophyta</taxon>
        <taxon>Spermatophyta</taxon>
        <taxon>Magnoliopsida</taxon>
        <taxon>eudicotyledons</taxon>
        <taxon>Gunneridae</taxon>
        <taxon>Pentapetalae</taxon>
        <taxon>rosids</taxon>
        <taxon>malvids</taxon>
        <taxon>Malvales</taxon>
        <taxon>Malvaceae</taxon>
        <taxon>Malvoideae</taxon>
        <taxon>Gossypium</taxon>
    </lineage>
</organism>
<feature type="compositionally biased region" description="Basic and acidic residues" evidence="1">
    <location>
        <begin position="137"/>
        <end position="156"/>
    </location>
</feature>
<dbReference type="Proteomes" id="UP000322667">
    <property type="component" value="Chromosome D07"/>
</dbReference>
<feature type="compositionally biased region" description="Basic and acidic residues" evidence="1">
    <location>
        <begin position="164"/>
        <end position="180"/>
    </location>
</feature>
<dbReference type="AlphaFoldDB" id="A0A5D2KBY5"/>
<dbReference type="EMBL" id="CM017629">
    <property type="protein sequence ID" value="TYH64577.1"/>
    <property type="molecule type" value="Genomic_DNA"/>
</dbReference>
<accession>A0A5D2KBY5</accession>
<reference evidence="2 3" key="1">
    <citation type="submission" date="2019-07" db="EMBL/GenBank/DDBJ databases">
        <title>WGS assembly of Gossypium tomentosum.</title>
        <authorList>
            <person name="Chen Z.J."/>
            <person name="Sreedasyam A."/>
            <person name="Ando A."/>
            <person name="Song Q."/>
            <person name="De L."/>
            <person name="Hulse-Kemp A."/>
            <person name="Ding M."/>
            <person name="Ye W."/>
            <person name="Kirkbride R."/>
            <person name="Jenkins J."/>
            <person name="Plott C."/>
            <person name="Lovell J."/>
            <person name="Lin Y.-M."/>
            <person name="Vaughn R."/>
            <person name="Liu B."/>
            <person name="Li W."/>
            <person name="Simpson S."/>
            <person name="Scheffler B."/>
            <person name="Saski C."/>
            <person name="Grover C."/>
            <person name="Hu G."/>
            <person name="Conover J."/>
            <person name="Carlson J."/>
            <person name="Shu S."/>
            <person name="Boston L."/>
            <person name="Williams M."/>
            <person name="Peterson D."/>
            <person name="Mcgee K."/>
            <person name="Jones D."/>
            <person name="Wendel J."/>
            <person name="Stelly D."/>
            <person name="Grimwood J."/>
            <person name="Schmutz J."/>
        </authorList>
    </citation>
    <scope>NUCLEOTIDE SEQUENCE [LARGE SCALE GENOMIC DNA]</scope>
    <source>
        <strain evidence="2">7179.01</strain>
    </source>
</reference>
<evidence type="ECO:0000313" key="2">
    <source>
        <dbReference type="EMBL" id="TYH64577.1"/>
    </source>
</evidence>
<evidence type="ECO:0000256" key="1">
    <source>
        <dbReference type="SAM" id="MobiDB-lite"/>
    </source>
</evidence>
<name>A0A5D2KBY5_GOSTO</name>
<feature type="region of interest" description="Disordered" evidence="1">
    <location>
        <begin position="76"/>
        <end position="180"/>
    </location>
</feature>